<evidence type="ECO:0000313" key="1">
    <source>
        <dbReference type="EMBL" id="CAI5440337.1"/>
    </source>
</evidence>
<keyword evidence="2" id="KW-1185">Reference proteome</keyword>
<name>A0A9P1IBQ2_9PELO</name>
<accession>A0A9P1IBQ2</accession>
<dbReference type="AlphaFoldDB" id="A0A9P1IBQ2"/>
<reference evidence="1" key="1">
    <citation type="submission" date="2022-11" db="EMBL/GenBank/DDBJ databases">
        <authorList>
            <person name="Kikuchi T."/>
        </authorList>
    </citation>
    <scope>NUCLEOTIDE SEQUENCE</scope>
    <source>
        <strain evidence="1">PS1010</strain>
    </source>
</reference>
<proteinExistence type="predicted"/>
<evidence type="ECO:0000313" key="2">
    <source>
        <dbReference type="Proteomes" id="UP001152747"/>
    </source>
</evidence>
<protein>
    <submittedName>
        <fullName evidence="1">Uncharacterized protein</fullName>
    </submittedName>
</protein>
<gene>
    <name evidence="1" type="ORF">CAMP_LOCUS2974</name>
</gene>
<organism evidence="1 2">
    <name type="scientific">Caenorhabditis angaria</name>
    <dbReference type="NCBI Taxonomy" id="860376"/>
    <lineage>
        <taxon>Eukaryota</taxon>
        <taxon>Metazoa</taxon>
        <taxon>Ecdysozoa</taxon>
        <taxon>Nematoda</taxon>
        <taxon>Chromadorea</taxon>
        <taxon>Rhabditida</taxon>
        <taxon>Rhabditina</taxon>
        <taxon>Rhabditomorpha</taxon>
        <taxon>Rhabditoidea</taxon>
        <taxon>Rhabditidae</taxon>
        <taxon>Peloderinae</taxon>
        <taxon>Caenorhabditis</taxon>
    </lineage>
</organism>
<dbReference type="EMBL" id="CANHGI010000001">
    <property type="protein sequence ID" value="CAI5440337.1"/>
    <property type="molecule type" value="Genomic_DNA"/>
</dbReference>
<comment type="caution">
    <text evidence="1">The sequence shown here is derived from an EMBL/GenBank/DDBJ whole genome shotgun (WGS) entry which is preliminary data.</text>
</comment>
<dbReference type="Proteomes" id="UP001152747">
    <property type="component" value="Unassembled WGS sequence"/>
</dbReference>
<sequence length="110" mass="13209">MAHCVENILTQTPYSTTTGMKEIVDLYQEMPRHERETVTQQAIENTINKYDLRRSEYTLEIMDLSDQVRENEYSKIVRMINNQYGLLEQKEKDDNIFYIHLLCEIQEIPY</sequence>